<dbReference type="PANTHER" id="PTHR21666">
    <property type="entry name" value="PEPTIDASE-RELATED"/>
    <property type="match status" value="1"/>
</dbReference>
<proteinExistence type="predicted"/>
<dbReference type="Pfam" id="PF01551">
    <property type="entry name" value="Peptidase_M23"/>
    <property type="match status" value="1"/>
</dbReference>
<dbReference type="Proteomes" id="UP001589605">
    <property type="component" value="Unassembled WGS sequence"/>
</dbReference>
<dbReference type="CDD" id="cd12797">
    <property type="entry name" value="M23_peptidase"/>
    <property type="match status" value="1"/>
</dbReference>
<organism evidence="2 3">
    <name type="scientific">Formosa undariae</name>
    <dbReference type="NCBI Taxonomy" id="1325436"/>
    <lineage>
        <taxon>Bacteria</taxon>
        <taxon>Pseudomonadati</taxon>
        <taxon>Bacteroidota</taxon>
        <taxon>Flavobacteriia</taxon>
        <taxon>Flavobacteriales</taxon>
        <taxon>Flavobacteriaceae</taxon>
        <taxon>Formosa</taxon>
    </lineage>
</organism>
<protein>
    <submittedName>
        <fullName evidence="2">Peptidoglycan DD-metalloendopeptidase family protein</fullName>
    </submittedName>
</protein>
<dbReference type="InterPro" id="IPR011055">
    <property type="entry name" value="Dup_hybrid_motif"/>
</dbReference>
<evidence type="ECO:0000259" key="1">
    <source>
        <dbReference type="Pfam" id="PF01551"/>
    </source>
</evidence>
<reference evidence="2 3" key="1">
    <citation type="submission" date="2024-09" db="EMBL/GenBank/DDBJ databases">
        <authorList>
            <person name="Sun Q."/>
            <person name="Mori K."/>
        </authorList>
    </citation>
    <scope>NUCLEOTIDE SEQUENCE [LARGE SCALE GENOMIC DNA]</scope>
    <source>
        <strain evidence="2 3">CECT 8286</strain>
    </source>
</reference>
<dbReference type="InterPro" id="IPR050570">
    <property type="entry name" value="Cell_wall_metabolism_enzyme"/>
</dbReference>
<keyword evidence="3" id="KW-1185">Reference proteome</keyword>
<accession>A0ABV5EZ44</accession>
<comment type="caution">
    <text evidence="2">The sequence shown here is derived from an EMBL/GenBank/DDBJ whole genome shotgun (WGS) entry which is preliminary data.</text>
</comment>
<dbReference type="PROSITE" id="PS51257">
    <property type="entry name" value="PROKAR_LIPOPROTEIN"/>
    <property type="match status" value="1"/>
</dbReference>
<gene>
    <name evidence="2" type="ORF">ACFFVB_05180</name>
</gene>
<dbReference type="RefSeq" id="WP_382381651.1">
    <property type="nucleotide sequence ID" value="NZ_JBHMEZ010000003.1"/>
</dbReference>
<dbReference type="Gene3D" id="2.30.30.40">
    <property type="entry name" value="SH3 Domains"/>
    <property type="match status" value="1"/>
</dbReference>
<name>A0ABV5EZ44_9FLAO</name>
<feature type="domain" description="M23ase beta-sheet core" evidence="1">
    <location>
        <begin position="195"/>
        <end position="292"/>
    </location>
</feature>
<evidence type="ECO:0000313" key="2">
    <source>
        <dbReference type="EMBL" id="MFB9052466.1"/>
    </source>
</evidence>
<dbReference type="SUPFAM" id="SSF51261">
    <property type="entry name" value="Duplicated hybrid motif"/>
    <property type="match status" value="1"/>
</dbReference>
<dbReference type="Gene3D" id="2.70.70.10">
    <property type="entry name" value="Glucose Permease (Domain IIA)"/>
    <property type="match status" value="1"/>
</dbReference>
<dbReference type="PANTHER" id="PTHR21666:SF268">
    <property type="entry name" value="PEPTIDASE M23 DOMAIN-CONTAINING PROTEIN"/>
    <property type="match status" value="1"/>
</dbReference>
<evidence type="ECO:0000313" key="3">
    <source>
        <dbReference type="Proteomes" id="UP001589605"/>
    </source>
</evidence>
<dbReference type="EMBL" id="JBHMEZ010000003">
    <property type="protein sequence ID" value="MFB9052466.1"/>
    <property type="molecule type" value="Genomic_DNA"/>
</dbReference>
<dbReference type="InterPro" id="IPR016047">
    <property type="entry name" value="M23ase_b-sheet_dom"/>
</dbReference>
<sequence>MKQLIFTLLTVVTLASCKQAQKITDAISKPSAKTVFERDFKDNDSLFQRYENHYLNAQNNTLELELPTSIQSKSDTSNFYILAYTLNLQHGERFKLEANSDVDSLQLAIDIFQFENDSIVAIKPVVSNTPESNTITFEVSTTNSYKLVVFSNKKHHKNFSIKLFTEPTLVFPVSGKNNKAVQSFWGATRSGGKRSHEGIDIFAKRGTPVIAATNGFITSTGNRGLGGKQVWLRDGIFGQSLYYAHLDSIAVSRGNTVTAGDTLGFVGNTGNAKTTSPHLHFGIYTKKGAIDPYPFVKQTASTEFENYALSSRGETRLQKNELRISPDVKSKKLEDLKVATPVEILSQTRSWFHIRVNDTLEGFMHESLIQELND</sequence>